<name>A0A5S9MI99_BACIA</name>
<dbReference type="Gene3D" id="3.40.50.12580">
    <property type="match status" value="1"/>
</dbReference>
<dbReference type="EMBL" id="AP021906">
    <property type="protein sequence ID" value="BBP92681.1"/>
    <property type="molecule type" value="Genomic_DNA"/>
</dbReference>
<accession>A0A5S9MI99</accession>
<evidence type="ECO:0000313" key="1">
    <source>
        <dbReference type="EMBL" id="BBP92681.1"/>
    </source>
</evidence>
<dbReference type="AlphaFoldDB" id="A0A5S9MI99"/>
<organism evidence="1 2">
    <name type="scientific">Bacillus safensis</name>
    <dbReference type="NCBI Taxonomy" id="561879"/>
    <lineage>
        <taxon>Bacteria</taxon>
        <taxon>Bacillati</taxon>
        <taxon>Bacillota</taxon>
        <taxon>Bacilli</taxon>
        <taxon>Bacillales</taxon>
        <taxon>Bacillaceae</taxon>
        <taxon>Bacillus</taxon>
    </lineage>
</organism>
<dbReference type="InterPro" id="IPR007554">
    <property type="entry name" value="Glycerophosphate_synth"/>
</dbReference>
<dbReference type="Pfam" id="PF04464">
    <property type="entry name" value="Glyphos_transf"/>
    <property type="match status" value="1"/>
</dbReference>
<dbReference type="GO" id="GO:0047355">
    <property type="term" value="F:CDP-glycerol glycerophosphotransferase activity"/>
    <property type="evidence" value="ECO:0007669"/>
    <property type="project" value="InterPro"/>
</dbReference>
<gene>
    <name evidence="1" type="ORF">BsIDN1_62990</name>
</gene>
<dbReference type="GO" id="GO:0016020">
    <property type="term" value="C:membrane"/>
    <property type="evidence" value="ECO:0007669"/>
    <property type="project" value="InterPro"/>
</dbReference>
<dbReference type="InterPro" id="IPR043148">
    <property type="entry name" value="TagF_C"/>
</dbReference>
<protein>
    <submittedName>
        <fullName evidence="1">Uncharacterized protein</fullName>
    </submittedName>
</protein>
<proteinExistence type="predicted"/>
<evidence type="ECO:0000313" key="2">
    <source>
        <dbReference type="Proteomes" id="UP000464658"/>
    </source>
</evidence>
<reference evidence="1 2" key="1">
    <citation type="submission" date="2019-12" db="EMBL/GenBank/DDBJ databases">
        <title>Full genome sequence of a Bacillus safensis strain isolated from commercially available natto in Indonesia.</title>
        <authorList>
            <person name="Yoshida M."/>
            <person name="Uomi M."/>
            <person name="Waturangi D."/>
            <person name="Ekaputri J.J."/>
            <person name="Setiamarga D.H.E."/>
        </authorList>
    </citation>
    <scope>NUCLEOTIDE SEQUENCE [LARGE SCALE GENOMIC DNA]</scope>
    <source>
        <strain evidence="1 2">IDN1</strain>
    </source>
</reference>
<sequence length="62" mass="7417">MCQNIETYRDKLRGFYFDFEQEAPGPLVKETESVIDWVRETEQPDFTLPASFLHRFMRNSVT</sequence>
<dbReference type="Proteomes" id="UP000464658">
    <property type="component" value="Chromosome"/>
</dbReference>